<evidence type="ECO:0000256" key="2">
    <source>
        <dbReference type="ARBA" id="ARBA00022475"/>
    </source>
</evidence>
<evidence type="ECO:0000256" key="6">
    <source>
        <dbReference type="ARBA" id="ARBA00023136"/>
    </source>
</evidence>
<evidence type="ECO:0000256" key="5">
    <source>
        <dbReference type="ARBA" id="ARBA00022989"/>
    </source>
</evidence>
<evidence type="ECO:0000256" key="8">
    <source>
        <dbReference type="SAM" id="Phobius"/>
    </source>
</evidence>
<comment type="similarity">
    <text evidence="7">Belongs to the glycosyltransferase 87 family.</text>
</comment>
<dbReference type="GO" id="GO:0016758">
    <property type="term" value="F:hexosyltransferase activity"/>
    <property type="evidence" value="ECO:0007669"/>
    <property type="project" value="InterPro"/>
</dbReference>
<evidence type="ECO:0000256" key="1">
    <source>
        <dbReference type="ARBA" id="ARBA00004651"/>
    </source>
</evidence>
<keyword evidence="9" id="KW-0328">Glycosyltransferase</keyword>
<evidence type="ECO:0000256" key="3">
    <source>
        <dbReference type="ARBA" id="ARBA00022679"/>
    </source>
</evidence>
<keyword evidence="6 8" id="KW-0472">Membrane</keyword>
<feature type="transmembrane region" description="Helical" evidence="8">
    <location>
        <begin position="268"/>
        <end position="286"/>
    </location>
</feature>
<feature type="transmembrane region" description="Helical" evidence="8">
    <location>
        <begin position="208"/>
        <end position="226"/>
    </location>
</feature>
<keyword evidence="3 9" id="KW-0808">Transferase</keyword>
<keyword evidence="4 8" id="KW-0812">Transmembrane</keyword>
<dbReference type="GO" id="GO:0005886">
    <property type="term" value="C:plasma membrane"/>
    <property type="evidence" value="ECO:0007669"/>
    <property type="project" value="UniProtKB-SubCell"/>
</dbReference>
<evidence type="ECO:0000313" key="9">
    <source>
        <dbReference type="EMBL" id="PFG15690.1"/>
    </source>
</evidence>
<sequence>MTDRPSPVRHWPLPVLGLALTAVALGWMLVAGYLVRLASPLEVTDFQVYREAVGFWLGGGDLYQYLMVLPDGRQMPFTYPPFAAILMLPTSWLPLPVGWLLSVAAQLALLLIATILLARRTGVLAGLGRPEATAIIGAGWLALTVSEPSLHGIALGQVSLMLIVVVLLDAVVVPPRWRGLLTGLAAAIKLTPGIFLVYFLLTRQWRAAVNAAVGGLVATAIGFAVLPGPSWRYWTSLLFDTSRVGEPDVTRNKSLLGLLSHLGMTGPARTAVWIGLAVIVVAIGLWQARRSYGRGTPLAAVLTVGLLSTVISPVSWPHHLVWLPLAGLYLAFCPGWRRRLGMVLVLGFLAGTPLLSYDSGLPIGWAVAGDVVTVVLLIGALVGVPGRPAGEVGS</sequence>
<comment type="caution">
    <text evidence="9">The sequence shown here is derived from an EMBL/GenBank/DDBJ whole genome shotgun (WGS) entry which is preliminary data.</text>
</comment>
<dbReference type="Pfam" id="PF09594">
    <property type="entry name" value="GT87"/>
    <property type="match status" value="1"/>
</dbReference>
<organism evidence="9 10">
    <name type="scientific">Propionicimonas paludicola</name>
    <dbReference type="NCBI Taxonomy" id="185243"/>
    <lineage>
        <taxon>Bacteria</taxon>
        <taxon>Bacillati</taxon>
        <taxon>Actinomycetota</taxon>
        <taxon>Actinomycetes</taxon>
        <taxon>Propionibacteriales</taxon>
        <taxon>Nocardioidaceae</taxon>
        <taxon>Propionicimonas</taxon>
    </lineage>
</organism>
<feature type="transmembrane region" description="Helical" evidence="8">
    <location>
        <begin position="336"/>
        <end position="356"/>
    </location>
</feature>
<proteinExistence type="inferred from homology"/>
<evidence type="ECO:0000256" key="7">
    <source>
        <dbReference type="ARBA" id="ARBA00024033"/>
    </source>
</evidence>
<feature type="transmembrane region" description="Helical" evidence="8">
    <location>
        <begin position="363"/>
        <end position="384"/>
    </location>
</feature>
<dbReference type="InterPro" id="IPR018584">
    <property type="entry name" value="GT87"/>
</dbReference>
<keyword evidence="10" id="KW-1185">Reference proteome</keyword>
<dbReference type="EMBL" id="PDJC01000001">
    <property type="protein sequence ID" value="PFG15690.1"/>
    <property type="molecule type" value="Genomic_DNA"/>
</dbReference>
<gene>
    <name evidence="9" type="ORF">ATK74_0210</name>
</gene>
<accession>A0A2A9CPV0</accession>
<feature type="transmembrane region" description="Helical" evidence="8">
    <location>
        <begin position="298"/>
        <end position="316"/>
    </location>
</feature>
<name>A0A2A9CPV0_9ACTN</name>
<feature type="transmembrane region" description="Helical" evidence="8">
    <location>
        <begin position="153"/>
        <end position="173"/>
    </location>
</feature>
<feature type="transmembrane region" description="Helical" evidence="8">
    <location>
        <begin position="179"/>
        <end position="201"/>
    </location>
</feature>
<protein>
    <submittedName>
        <fullName evidence="9">Alpha-1,2-mannosyltransferase</fullName>
    </submittedName>
</protein>
<dbReference type="AlphaFoldDB" id="A0A2A9CPV0"/>
<feature type="transmembrane region" description="Helical" evidence="8">
    <location>
        <begin position="12"/>
        <end position="35"/>
    </location>
</feature>
<dbReference type="RefSeq" id="WP_169923676.1">
    <property type="nucleotide sequence ID" value="NZ_PDJC01000001.1"/>
</dbReference>
<comment type="subcellular location">
    <subcellularLocation>
        <location evidence="1">Cell membrane</location>
        <topology evidence="1">Multi-pass membrane protein</topology>
    </subcellularLocation>
</comment>
<reference evidence="9 10" key="1">
    <citation type="submission" date="2017-10" db="EMBL/GenBank/DDBJ databases">
        <title>Sequencing the genomes of 1000 actinobacteria strains.</title>
        <authorList>
            <person name="Klenk H.-P."/>
        </authorList>
    </citation>
    <scope>NUCLEOTIDE SEQUENCE [LARGE SCALE GENOMIC DNA]</scope>
    <source>
        <strain evidence="9 10">DSM 15597</strain>
    </source>
</reference>
<dbReference type="Proteomes" id="UP000226079">
    <property type="component" value="Unassembled WGS sequence"/>
</dbReference>
<evidence type="ECO:0000313" key="10">
    <source>
        <dbReference type="Proteomes" id="UP000226079"/>
    </source>
</evidence>
<keyword evidence="5 8" id="KW-1133">Transmembrane helix</keyword>
<feature type="transmembrane region" description="Helical" evidence="8">
    <location>
        <begin position="97"/>
        <end position="118"/>
    </location>
</feature>
<evidence type="ECO:0000256" key="4">
    <source>
        <dbReference type="ARBA" id="ARBA00022692"/>
    </source>
</evidence>
<keyword evidence="2" id="KW-1003">Cell membrane</keyword>